<sequence>MKVRIIDNLDSTAEPLNYSDADRVATLIRENTKAMNQGEYSAAELEALCGFATPETIQKEVDRGFLVLLLSDEGNLIGCALVIKIGGKPFLKTIQVSKNFSRKGYGNLLYQHCQDRIRKTRLQEIKVQVTKFPCAEAFYKKHGFVKTGNPTHKDLYFAMYKSF</sequence>
<dbReference type="AlphaFoldDB" id="A0A8J6NT42"/>
<dbReference type="GO" id="GO:0016747">
    <property type="term" value="F:acyltransferase activity, transferring groups other than amino-acyl groups"/>
    <property type="evidence" value="ECO:0007669"/>
    <property type="project" value="InterPro"/>
</dbReference>
<comment type="caution">
    <text evidence="2">The sequence shown here is derived from an EMBL/GenBank/DDBJ whole genome shotgun (WGS) entry which is preliminary data.</text>
</comment>
<reference evidence="2 3" key="1">
    <citation type="submission" date="2020-08" db="EMBL/GenBank/DDBJ databases">
        <title>Bridging the membrane lipid divide: bacteria of the FCB group superphylum have the potential to synthesize archaeal ether lipids.</title>
        <authorList>
            <person name="Villanueva L."/>
            <person name="Von Meijenfeldt F.A.B."/>
            <person name="Westbye A.B."/>
            <person name="Yadav S."/>
            <person name="Hopmans E.C."/>
            <person name="Dutilh B.E."/>
            <person name="Sinninghe Damste J.S."/>
        </authorList>
    </citation>
    <scope>NUCLEOTIDE SEQUENCE [LARGE SCALE GENOMIC DNA]</scope>
    <source>
        <strain evidence="2">NIOZ-UU17</strain>
    </source>
</reference>
<dbReference type="InterPro" id="IPR000182">
    <property type="entry name" value="GNAT_dom"/>
</dbReference>
<accession>A0A8J6NT42</accession>
<name>A0A8J6NT42_9BACT</name>
<proteinExistence type="predicted"/>
<dbReference type="Pfam" id="PF13673">
    <property type="entry name" value="Acetyltransf_10"/>
    <property type="match status" value="1"/>
</dbReference>
<gene>
    <name evidence="2" type="ORF">H8D96_11945</name>
</gene>
<dbReference type="Proteomes" id="UP000605201">
    <property type="component" value="Unassembled WGS sequence"/>
</dbReference>
<organism evidence="2 3">
    <name type="scientific">Candidatus Desulfatibia vada</name>
    <dbReference type="NCBI Taxonomy" id="2841696"/>
    <lineage>
        <taxon>Bacteria</taxon>
        <taxon>Pseudomonadati</taxon>
        <taxon>Thermodesulfobacteriota</taxon>
        <taxon>Desulfobacteria</taxon>
        <taxon>Desulfobacterales</taxon>
        <taxon>Desulfobacterales incertae sedis</taxon>
        <taxon>Candidatus Desulfatibia</taxon>
    </lineage>
</organism>
<evidence type="ECO:0000259" key="1">
    <source>
        <dbReference type="PROSITE" id="PS51186"/>
    </source>
</evidence>
<evidence type="ECO:0000313" key="2">
    <source>
        <dbReference type="EMBL" id="MBC8432614.1"/>
    </source>
</evidence>
<protein>
    <submittedName>
        <fullName evidence="2">GNAT family N-acetyltransferase</fullName>
    </submittedName>
</protein>
<dbReference type="EMBL" id="JACNIG010000238">
    <property type="protein sequence ID" value="MBC8432614.1"/>
    <property type="molecule type" value="Genomic_DNA"/>
</dbReference>
<evidence type="ECO:0000313" key="3">
    <source>
        <dbReference type="Proteomes" id="UP000605201"/>
    </source>
</evidence>
<dbReference type="InterPro" id="IPR016181">
    <property type="entry name" value="Acyl_CoA_acyltransferase"/>
</dbReference>
<dbReference type="PROSITE" id="PS51186">
    <property type="entry name" value="GNAT"/>
    <property type="match status" value="1"/>
</dbReference>
<dbReference type="SUPFAM" id="SSF55729">
    <property type="entry name" value="Acyl-CoA N-acyltransferases (Nat)"/>
    <property type="match status" value="1"/>
</dbReference>
<feature type="domain" description="N-acetyltransferase" evidence="1">
    <location>
        <begin position="11"/>
        <end position="163"/>
    </location>
</feature>
<dbReference type="Gene3D" id="3.40.630.30">
    <property type="match status" value="1"/>
</dbReference>